<accession>A0ACB6SCR7</accession>
<dbReference type="Proteomes" id="UP000799754">
    <property type="component" value="Unassembled WGS sequence"/>
</dbReference>
<reference evidence="1" key="1">
    <citation type="journal article" date="2020" name="Stud. Mycol.">
        <title>101 Dothideomycetes genomes: a test case for predicting lifestyles and emergence of pathogens.</title>
        <authorList>
            <person name="Haridas S."/>
            <person name="Albert R."/>
            <person name="Binder M."/>
            <person name="Bloem J."/>
            <person name="Labutti K."/>
            <person name="Salamov A."/>
            <person name="Andreopoulos B."/>
            <person name="Baker S."/>
            <person name="Barry K."/>
            <person name="Bills G."/>
            <person name="Bluhm B."/>
            <person name="Cannon C."/>
            <person name="Castanera R."/>
            <person name="Culley D."/>
            <person name="Daum C."/>
            <person name="Ezra D."/>
            <person name="Gonzalez J."/>
            <person name="Henrissat B."/>
            <person name="Kuo A."/>
            <person name="Liang C."/>
            <person name="Lipzen A."/>
            <person name="Lutzoni F."/>
            <person name="Magnuson J."/>
            <person name="Mondo S."/>
            <person name="Nolan M."/>
            <person name="Ohm R."/>
            <person name="Pangilinan J."/>
            <person name="Park H.-J."/>
            <person name="Ramirez L."/>
            <person name="Alfaro M."/>
            <person name="Sun H."/>
            <person name="Tritt A."/>
            <person name="Yoshinaga Y."/>
            <person name="Zwiers L.-H."/>
            <person name="Turgeon B."/>
            <person name="Goodwin S."/>
            <person name="Spatafora J."/>
            <person name="Crous P."/>
            <person name="Grigoriev I."/>
        </authorList>
    </citation>
    <scope>NUCLEOTIDE SEQUENCE</scope>
    <source>
        <strain evidence="1">CBS 525.71</strain>
    </source>
</reference>
<name>A0ACB6SCR7_9PLEO</name>
<organism evidence="1 2">
    <name type="scientific">Macroventuria anomochaeta</name>
    <dbReference type="NCBI Taxonomy" id="301207"/>
    <lineage>
        <taxon>Eukaryota</taxon>
        <taxon>Fungi</taxon>
        <taxon>Dikarya</taxon>
        <taxon>Ascomycota</taxon>
        <taxon>Pezizomycotina</taxon>
        <taxon>Dothideomycetes</taxon>
        <taxon>Pleosporomycetidae</taxon>
        <taxon>Pleosporales</taxon>
        <taxon>Pleosporineae</taxon>
        <taxon>Didymellaceae</taxon>
        <taxon>Macroventuria</taxon>
    </lineage>
</organism>
<gene>
    <name evidence="1" type="ORF">BU25DRAFT_406464</name>
</gene>
<dbReference type="EMBL" id="MU006703">
    <property type="protein sequence ID" value="KAF2631946.1"/>
    <property type="molecule type" value="Genomic_DNA"/>
</dbReference>
<evidence type="ECO:0000313" key="1">
    <source>
        <dbReference type="EMBL" id="KAF2631946.1"/>
    </source>
</evidence>
<comment type="caution">
    <text evidence="1">The sequence shown here is derived from an EMBL/GenBank/DDBJ whole genome shotgun (WGS) entry which is preliminary data.</text>
</comment>
<protein>
    <submittedName>
        <fullName evidence="1">Uncharacterized protein</fullName>
    </submittedName>
</protein>
<proteinExistence type="predicted"/>
<sequence length="63" mass="7542">MAPKIWRLQVRLSSRRESQQTQSIVWEAFRSDDMLQAFRSDMLQAFRPDMLQASNHRLVALHR</sequence>
<evidence type="ECO:0000313" key="2">
    <source>
        <dbReference type="Proteomes" id="UP000799754"/>
    </source>
</evidence>
<keyword evidence="2" id="KW-1185">Reference proteome</keyword>